<proteinExistence type="predicted"/>
<dbReference type="InterPro" id="IPR029058">
    <property type="entry name" value="AB_hydrolase_fold"/>
</dbReference>
<dbReference type="Gene3D" id="3.40.50.1820">
    <property type="entry name" value="alpha/beta hydrolase"/>
    <property type="match status" value="1"/>
</dbReference>
<sequence length="278" mass="30325">MRLAIMLLLVGTATLANAQQKVDADSQTERAALPPRSQLQETALEQNVPSAQHRRLGEGTDSFLGLFLPAASPAPQGAVLLIGDQGEHANWPELISPARQQLSEAGWHTLSIALPDALPLRLDLEKATSEGLADARASQIIGRIALALDSLRTENGAGEITLLGRGSGAYWALRAAAERDDVKALILYQPRMPTQASESLEALVMNWEKPLLEVLLKGRETSSGDYQARALNAKRLGHQQYRQLTVHDPAGRPQNQRMLIKRINGWLDQLAGPQRNPR</sequence>
<dbReference type="EMBL" id="LAZR01000101">
    <property type="protein sequence ID" value="KKN91712.1"/>
    <property type="molecule type" value="Genomic_DNA"/>
</dbReference>
<dbReference type="AlphaFoldDB" id="A0A0F9UW36"/>
<accession>A0A0F9UW36</accession>
<evidence type="ECO:0008006" key="2">
    <source>
        <dbReference type="Google" id="ProtNLM"/>
    </source>
</evidence>
<dbReference type="SUPFAM" id="SSF53474">
    <property type="entry name" value="alpha/beta-Hydrolases"/>
    <property type="match status" value="1"/>
</dbReference>
<evidence type="ECO:0000313" key="1">
    <source>
        <dbReference type="EMBL" id="KKN91712.1"/>
    </source>
</evidence>
<organism evidence="1">
    <name type="scientific">marine sediment metagenome</name>
    <dbReference type="NCBI Taxonomy" id="412755"/>
    <lineage>
        <taxon>unclassified sequences</taxon>
        <taxon>metagenomes</taxon>
        <taxon>ecological metagenomes</taxon>
    </lineage>
</organism>
<reference evidence="1" key="1">
    <citation type="journal article" date="2015" name="Nature">
        <title>Complex archaea that bridge the gap between prokaryotes and eukaryotes.</title>
        <authorList>
            <person name="Spang A."/>
            <person name="Saw J.H."/>
            <person name="Jorgensen S.L."/>
            <person name="Zaremba-Niedzwiedzka K."/>
            <person name="Martijn J."/>
            <person name="Lind A.E."/>
            <person name="van Eijk R."/>
            <person name="Schleper C."/>
            <person name="Guy L."/>
            <person name="Ettema T.J."/>
        </authorList>
    </citation>
    <scope>NUCLEOTIDE SEQUENCE</scope>
</reference>
<comment type="caution">
    <text evidence="1">The sequence shown here is derived from an EMBL/GenBank/DDBJ whole genome shotgun (WGS) entry which is preliminary data.</text>
</comment>
<dbReference type="InterPro" id="IPR022529">
    <property type="entry name" value="DUF3530"/>
</dbReference>
<gene>
    <name evidence="1" type="ORF">LCGC14_0215940</name>
</gene>
<dbReference type="Pfam" id="PF12048">
    <property type="entry name" value="DUF3530"/>
    <property type="match status" value="2"/>
</dbReference>
<name>A0A0F9UW36_9ZZZZ</name>
<protein>
    <recommendedName>
        <fullName evidence="2">Dienelactone hydrolase domain-containing protein</fullName>
    </recommendedName>
</protein>